<organism evidence="2 3">
    <name type="scientific">Agaribacillus aureus</name>
    <dbReference type="NCBI Taxonomy" id="3051825"/>
    <lineage>
        <taxon>Bacteria</taxon>
        <taxon>Pseudomonadati</taxon>
        <taxon>Bacteroidota</taxon>
        <taxon>Cytophagia</taxon>
        <taxon>Cytophagales</taxon>
        <taxon>Splendidivirgaceae</taxon>
        <taxon>Agaribacillus</taxon>
    </lineage>
</organism>
<protein>
    <recommendedName>
        <fullName evidence="4">Tetratricopeptide repeat protein</fullName>
    </recommendedName>
</protein>
<evidence type="ECO:0000313" key="3">
    <source>
        <dbReference type="Proteomes" id="UP001172083"/>
    </source>
</evidence>
<dbReference type="RefSeq" id="WP_346759271.1">
    <property type="nucleotide sequence ID" value="NZ_JAUJEB010000004.1"/>
</dbReference>
<reference evidence="2" key="1">
    <citation type="submission" date="2023-06" db="EMBL/GenBank/DDBJ databases">
        <title>Genomic of Agaribacillus aureum.</title>
        <authorList>
            <person name="Wang G."/>
        </authorList>
    </citation>
    <scope>NUCLEOTIDE SEQUENCE</scope>
    <source>
        <strain evidence="2">BMA12</strain>
    </source>
</reference>
<dbReference type="Gene3D" id="1.25.40.10">
    <property type="entry name" value="Tetratricopeptide repeat domain"/>
    <property type="match status" value="1"/>
</dbReference>
<evidence type="ECO:0000313" key="2">
    <source>
        <dbReference type="EMBL" id="MDN5213932.1"/>
    </source>
</evidence>
<accession>A0ABT8LAA0</accession>
<evidence type="ECO:0000256" key="1">
    <source>
        <dbReference type="SAM" id="SignalP"/>
    </source>
</evidence>
<dbReference type="InterPro" id="IPR011990">
    <property type="entry name" value="TPR-like_helical_dom_sf"/>
</dbReference>
<sequence length="295" mass="34111">MRKVIILMLSLFWASGLQAQDNPLKKALELYQSGKLDEARSLIVKSSTDEQWRQDPNTWYLMGFIMKDLYKRTPKADSALFFRLTSLEAFKHLIEAENAAKYLPDALKSIKYLSSTFYNDAIDKVEKKDFDQAKAYFEHFKNALILSRDTSTDLKEQETGFLLALGTTYMEVYKNDSTKNKVNLDGARTAYESILSIDPNHVKANYNMGVLYYNEAVNLITRLDYDEVDLIAISQIEDKSIELFKQSLPFMEFAYKQNPNDKNTLEGLAGIYFSLRDYDKSKEYKDKLAVLENEE</sequence>
<keyword evidence="1" id="KW-0732">Signal</keyword>
<dbReference type="Proteomes" id="UP001172083">
    <property type="component" value="Unassembled WGS sequence"/>
</dbReference>
<feature type="signal peptide" evidence="1">
    <location>
        <begin position="1"/>
        <end position="19"/>
    </location>
</feature>
<keyword evidence="3" id="KW-1185">Reference proteome</keyword>
<feature type="chain" id="PRO_5046548965" description="Tetratricopeptide repeat protein" evidence="1">
    <location>
        <begin position="20"/>
        <end position="295"/>
    </location>
</feature>
<dbReference type="EMBL" id="JAUJEB010000004">
    <property type="protein sequence ID" value="MDN5213932.1"/>
    <property type="molecule type" value="Genomic_DNA"/>
</dbReference>
<name>A0ABT8LAA0_9BACT</name>
<comment type="caution">
    <text evidence="2">The sequence shown here is derived from an EMBL/GenBank/DDBJ whole genome shotgun (WGS) entry which is preliminary data.</text>
</comment>
<dbReference type="SUPFAM" id="SSF48452">
    <property type="entry name" value="TPR-like"/>
    <property type="match status" value="2"/>
</dbReference>
<gene>
    <name evidence="2" type="ORF">QQ020_17790</name>
</gene>
<evidence type="ECO:0008006" key="4">
    <source>
        <dbReference type="Google" id="ProtNLM"/>
    </source>
</evidence>
<proteinExistence type="predicted"/>